<dbReference type="GO" id="GO:0006606">
    <property type="term" value="P:protein import into nucleus"/>
    <property type="evidence" value="ECO:0007669"/>
    <property type="project" value="TreeGrafter"/>
</dbReference>
<organism evidence="5 6">
    <name type="scientific">Modicella reniformis</name>
    <dbReference type="NCBI Taxonomy" id="1440133"/>
    <lineage>
        <taxon>Eukaryota</taxon>
        <taxon>Fungi</taxon>
        <taxon>Fungi incertae sedis</taxon>
        <taxon>Mucoromycota</taxon>
        <taxon>Mortierellomycotina</taxon>
        <taxon>Mortierellomycetes</taxon>
        <taxon>Mortierellales</taxon>
        <taxon>Mortierellaceae</taxon>
        <taxon>Modicella</taxon>
    </lineage>
</organism>
<dbReference type="GO" id="GO:0006611">
    <property type="term" value="P:protein export from nucleus"/>
    <property type="evidence" value="ECO:0007669"/>
    <property type="project" value="TreeGrafter"/>
</dbReference>
<dbReference type="PANTHER" id="PTHR10997:SF8">
    <property type="entry name" value="EXPORTIN-2"/>
    <property type="match status" value="1"/>
</dbReference>
<dbReference type="PROSITE" id="PS50166">
    <property type="entry name" value="IMPORTIN_B_NT"/>
    <property type="match status" value="1"/>
</dbReference>
<dbReference type="InterPro" id="IPR011989">
    <property type="entry name" value="ARM-like"/>
</dbReference>
<reference evidence="5" key="1">
    <citation type="journal article" date="2020" name="Fungal Divers.">
        <title>Resolving the Mortierellaceae phylogeny through synthesis of multi-gene phylogenetics and phylogenomics.</title>
        <authorList>
            <person name="Vandepol N."/>
            <person name="Liber J."/>
            <person name="Desiro A."/>
            <person name="Na H."/>
            <person name="Kennedy M."/>
            <person name="Barry K."/>
            <person name="Grigoriev I.V."/>
            <person name="Miller A.N."/>
            <person name="O'Donnell K."/>
            <person name="Stajich J.E."/>
            <person name="Bonito G."/>
        </authorList>
    </citation>
    <scope>NUCLEOTIDE SEQUENCE</scope>
    <source>
        <strain evidence="5">MES-2147</strain>
    </source>
</reference>
<protein>
    <recommendedName>
        <fullName evidence="4">Importin N-terminal domain-containing protein</fullName>
    </recommendedName>
</protein>
<dbReference type="Gene3D" id="1.25.10.10">
    <property type="entry name" value="Leucine-rich Repeat Variant"/>
    <property type="match status" value="1"/>
</dbReference>
<dbReference type="OrthoDB" id="3268246at2759"/>
<keyword evidence="3" id="KW-0539">Nucleus</keyword>
<dbReference type="EMBL" id="JAAAHW010011559">
    <property type="protein sequence ID" value="KAF9919289.1"/>
    <property type="molecule type" value="Genomic_DNA"/>
</dbReference>
<dbReference type="PANTHER" id="PTHR10997">
    <property type="entry name" value="IMPORTIN-7, 8, 11"/>
    <property type="match status" value="1"/>
</dbReference>
<dbReference type="GO" id="GO:0005829">
    <property type="term" value="C:cytosol"/>
    <property type="evidence" value="ECO:0007669"/>
    <property type="project" value="TreeGrafter"/>
</dbReference>
<feature type="non-terminal residue" evidence="5">
    <location>
        <position position="1"/>
    </location>
</feature>
<keyword evidence="2" id="KW-0813">Transport</keyword>
<dbReference type="SUPFAM" id="SSF48371">
    <property type="entry name" value="ARM repeat"/>
    <property type="match status" value="1"/>
</dbReference>
<comment type="subcellular location">
    <subcellularLocation>
        <location evidence="1">Nucleus</location>
    </subcellularLocation>
</comment>
<proteinExistence type="predicted"/>
<dbReference type="SMART" id="SM00913">
    <property type="entry name" value="IBN_N"/>
    <property type="match status" value="1"/>
</dbReference>
<sequence length="135" mass="15144">MTDIVELNEANMQALASYLQKTLDPATRHEAEGFLSRLQQSQNFGQLVLLLIATKSFDVNIRFAASLLFKNFVRRNWMNDEDGGSNISAADREAIKSKIVDLMTITEAKIQLQLSDAVTQIADSDFPQKWQGLIP</sequence>
<name>A0A9P6IHB5_9FUNG</name>
<evidence type="ECO:0000256" key="3">
    <source>
        <dbReference type="ARBA" id="ARBA00023242"/>
    </source>
</evidence>
<dbReference type="InterPro" id="IPR001494">
    <property type="entry name" value="Importin-beta_N"/>
</dbReference>
<dbReference type="Proteomes" id="UP000749646">
    <property type="component" value="Unassembled WGS sequence"/>
</dbReference>
<dbReference type="GO" id="GO:0031267">
    <property type="term" value="F:small GTPase binding"/>
    <property type="evidence" value="ECO:0007669"/>
    <property type="project" value="InterPro"/>
</dbReference>
<evidence type="ECO:0000256" key="1">
    <source>
        <dbReference type="ARBA" id="ARBA00004123"/>
    </source>
</evidence>
<keyword evidence="6" id="KW-1185">Reference proteome</keyword>
<dbReference type="Pfam" id="PF03810">
    <property type="entry name" value="IBN_N"/>
    <property type="match status" value="1"/>
</dbReference>
<evidence type="ECO:0000313" key="6">
    <source>
        <dbReference type="Proteomes" id="UP000749646"/>
    </source>
</evidence>
<comment type="caution">
    <text evidence="5">The sequence shown here is derived from an EMBL/GenBank/DDBJ whole genome shotgun (WGS) entry which is preliminary data.</text>
</comment>
<dbReference type="InterPro" id="IPR016024">
    <property type="entry name" value="ARM-type_fold"/>
</dbReference>
<accession>A0A9P6IHB5</accession>
<evidence type="ECO:0000313" key="5">
    <source>
        <dbReference type="EMBL" id="KAF9919289.1"/>
    </source>
</evidence>
<dbReference type="GO" id="GO:0005049">
    <property type="term" value="F:nuclear export signal receptor activity"/>
    <property type="evidence" value="ECO:0007669"/>
    <property type="project" value="TreeGrafter"/>
</dbReference>
<dbReference type="GO" id="GO:0005635">
    <property type="term" value="C:nuclear envelope"/>
    <property type="evidence" value="ECO:0007669"/>
    <property type="project" value="TreeGrafter"/>
</dbReference>
<evidence type="ECO:0000256" key="2">
    <source>
        <dbReference type="ARBA" id="ARBA00022448"/>
    </source>
</evidence>
<evidence type="ECO:0000259" key="4">
    <source>
        <dbReference type="PROSITE" id="PS50166"/>
    </source>
</evidence>
<dbReference type="AlphaFoldDB" id="A0A9P6IHB5"/>
<feature type="domain" description="Importin N-terminal" evidence="4">
    <location>
        <begin position="31"/>
        <end position="105"/>
    </location>
</feature>
<gene>
    <name evidence="5" type="ORF">BGZ65_012248</name>
</gene>